<accession>A0A1L0C199</accession>
<reference evidence="2 3" key="1">
    <citation type="submission" date="2016-10" db="EMBL/GenBank/DDBJ databases">
        <authorList>
            <person name="de Groot N.N."/>
        </authorList>
    </citation>
    <scope>NUCLEOTIDE SEQUENCE [LARGE SCALE GENOMIC DNA]</scope>
    <source>
        <strain evidence="2 3">CBS 141442</strain>
    </source>
</reference>
<dbReference type="EMBL" id="LT635760">
    <property type="protein sequence ID" value="SGZ56506.1"/>
    <property type="molecule type" value="Genomic_DNA"/>
</dbReference>
<protein>
    <submittedName>
        <fullName evidence="2">CIC11C00000003204</fullName>
    </submittedName>
</protein>
<dbReference type="AlphaFoldDB" id="A0A1L0C199"/>
<keyword evidence="3" id="KW-1185">Reference proteome</keyword>
<evidence type="ECO:0000256" key="1">
    <source>
        <dbReference type="SAM" id="MobiDB-lite"/>
    </source>
</evidence>
<name>A0A1L0C199_9ASCO</name>
<organism evidence="2 3">
    <name type="scientific">Sungouiella intermedia</name>
    <dbReference type="NCBI Taxonomy" id="45354"/>
    <lineage>
        <taxon>Eukaryota</taxon>
        <taxon>Fungi</taxon>
        <taxon>Dikarya</taxon>
        <taxon>Ascomycota</taxon>
        <taxon>Saccharomycotina</taxon>
        <taxon>Pichiomycetes</taxon>
        <taxon>Metschnikowiaceae</taxon>
        <taxon>Sungouiella</taxon>
    </lineage>
</organism>
<gene>
    <name evidence="2" type="ORF">SAMEA4029010_CIC11G00000003204</name>
</gene>
<feature type="region of interest" description="Disordered" evidence="1">
    <location>
        <begin position="277"/>
        <end position="298"/>
    </location>
</feature>
<proteinExistence type="predicted"/>
<evidence type="ECO:0000313" key="2">
    <source>
        <dbReference type="EMBL" id="SGZ56506.1"/>
    </source>
</evidence>
<dbReference type="Proteomes" id="UP000182334">
    <property type="component" value="Chromosome V"/>
</dbReference>
<sequence>MVLDNFSIDQIAKVKDATPFPFWGPGNFNARGITYGEAWRTINYPLFKYLTDGSCLENKSEERCLKKQEGQALLQGEMSACCHPSAVSDCGTSQAVTLETRLERCIGSASPTLTMRSYLWVYLLLLLNERNLERYYEILALENLLMSENACLMRLVKAKPETQGQHKIVKILVQWVKIHNAVVAFWNKSHPDTVEGTQSCLIDILLPVQSEISELSEELVDLYLGTLPVRSGGIEYNALMKYLDSKSIPTLRGVADSKLVNAVQFEHEVVSFPGKYRPSAKKRRGRARRRSYTSNTKR</sequence>
<feature type="compositionally biased region" description="Basic residues" evidence="1">
    <location>
        <begin position="278"/>
        <end position="298"/>
    </location>
</feature>
<evidence type="ECO:0000313" key="3">
    <source>
        <dbReference type="Proteomes" id="UP000182334"/>
    </source>
</evidence>